<dbReference type="InterPro" id="IPR012318">
    <property type="entry name" value="HTH_CRP"/>
</dbReference>
<dbReference type="GO" id="GO:0005829">
    <property type="term" value="C:cytosol"/>
    <property type="evidence" value="ECO:0007669"/>
    <property type="project" value="TreeGrafter"/>
</dbReference>
<dbReference type="InterPro" id="IPR050397">
    <property type="entry name" value="Env_Response_Regulators"/>
</dbReference>
<dbReference type="Pfam" id="PF00027">
    <property type="entry name" value="cNMP_binding"/>
    <property type="match status" value="1"/>
</dbReference>
<keyword evidence="1" id="KW-0805">Transcription regulation</keyword>
<evidence type="ECO:0000259" key="4">
    <source>
        <dbReference type="PROSITE" id="PS50042"/>
    </source>
</evidence>
<evidence type="ECO:0000313" key="8">
    <source>
        <dbReference type="Proteomes" id="UP000184031"/>
    </source>
</evidence>
<keyword evidence="3" id="KW-0804">Transcription</keyword>
<dbReference type="PANTHER" id="PTHR24567:SF26">
    <property type="entry name" value="REGULATORY PROTEIN YEIL"/>
    <property type="match status" value="1"/>
</dbReference>
<dbReference type="SUPFAM" id="SSF46785">
    <property type="entry name" value="Winged helix' DNA-binding domain"/>
    <property type="match status" value="1"/>
</dbReference>
<evidence type="ECO:0000313" key="9">
    <source>
        <dbReference type="Proteomes" id="UP000198940"/>
    </source>
</evidence>
<evidence type="ECO:0000256" key="2">
    <source>
        <dbReference type="ARBA" id="ARBA00023125"/>
    </source>
</evidence>
<dbReference type="PANTHER" id="PTHR24567">
    <property type="entry name" value="CRP FAMILY TRANSCRIPTIONAL REGULATORY PROTEIN"/>
    <property type="match status" value="1"/>
</dbReference>
<comment type="caution">
    <text evidence="7">The sequence shown here is derived from an EMBL/GenBank/DDBJ whole genome shotgun (WGS) entry which is preliminary data.</text>
</comment>
<dbReference type="InterPro" id="IPR014710">
    <property type="entry name" value="RmlC-like_jellyroll"/>
</dbReference>
<gene>
    <name evidence="6" type="ORF">SAMN04487891_105144</name>
    <name evidence="7" type="ORF">SAMN05216293_2745</name>
</gene>
<dbReference type="STRING" id="1055723.SAMN05216293_2745"/>
<dbReference type="InterPro" id="IPR000595">
    <property type="entry name" value="cNMP-bd_dom"/>
</dbReference>
<feature type="domain" description="Cyclic nucleotide-binding" evidence="4">
    <location>
        <begin position="9"/>
        <end position="76"/>
    </location>
</feature>
<feature type="domain" description="HTH crp-type" evidence="5">
    <location>
        <begin position="145"/>
        <end position="210"/>
    </location>
</feature>
<dbReference type="EMBL" id="FOKU01000005">
    <property type="protein sequence ID" value="SFC05913.1"/>
    <property type="molecule type" value="Genomic_DNA"/>
</dbReference>
<dbReference type="PROSITE" id="PS51063">
    <property type="entry name" value="HTH_CRP_2"/>
    <property type="match status" value="1"/>
</dbReference>
<protein>
    <submittedName>
        <fullName evidence="7">CRP/FNR family transcriptional regulator, anaerobic regulatory protein</fullName>
    </submittedName>
</protein>
<dbReference type="InterPro" id="IPR036390">
    <property type="entry name" value="WH_DNA-bd_sf"/>
</dbReference>
<evidence type="ECO:0000259" key="5">
    <source>
        <dbReference type="PROSITE" id="PS51063"/>
    </source>
</evidence>
<dbReference type="RefSeq" id="WP_072880809.1">
    <property type="nucleotide sequence ID" value="NZ_FOKU01000005.1"/>
</dbReference>
<dbReference type="EMBL" id="FRAT01000007">
    <property type="protein sequence ID" value="SHL13713.1"/>
    <property type="molecule type" value="Genomic_DNA"/>
</dbReference>
<evidence type="ECO:0000313" key="6">
    <source>
        <dbReference type="EMBL" id="SFC05913.1"/>
    </source>
</evidence>
<dbReference type="Gene3D" id="2.60.120.10">
    <property type="entry name" value="Jelly Rolls"/>
    <property type="match status" value="1"/>
</dbReference>
<accession>A0A3A1NNQ2</accession>
<keyword evidence="9" id="KW-1185">Reference proteome</keyword>
<dbReference type="InterPro" id="IPR018490">
    <property type="entry name" value="cNMP-bd_dom_sf"/>
</dbReference>
<evidence type="ECO:0000256" key="1">
    <source>
        <dbReference type="ARBA" id="ARBA00023015"/>
    </source>
</evidence>
<dbReference type="AlphaFoldDB" id="A0A1M6Y6A5"/>
<organism evidence="7 8">
    <name type="scientific">Flagellimonas taeanensis</name>
    <dbReference type="NCBI Taxonomy" id="1005926"/>
    <lineage>
        <taxon>Bacteria</taxon>
        <taxon>Pseudomonadati</taxon>
        <taxon>Bacteroidota</taxon>
        <taxon>Flavobacteriia</taxon>
        <taxon>Flavobacteriales</taxon>
        <taxon>Flavobacteriaceae</taxon>
        <taxon>Flagellimonas</taxon>
    </lineage>
</organism>
<evidence type="ECO:0000256" key="3">
    <source>
        <dbReference type="ARBA" id="ARBA00023163"/>
    </source>
</evidence>
<dbReference type="OrthoDB" id="9776746at2"/>
<dbReference type="PROSITE" id="PS50042">
    <property type="entry name" value="CNMP_BINDING_3"/>
    <property type="match status" value="1"/>
</dbReference>
<dbReference type="GO" id="GO:0003677">
    <property type="term" value="F:DNA binding"/>
    <property type="evidence" value="ECO:0007669"/>
    <property type="project" value="UniProtKB-KW"/>
</dbReference>
<dbReference type="Proteomes" id="UP000184031">
    <property type="component" value="Unassembled WGS sequence"/>
</dbReference>
<dbReference type="SUPFAM" id="SSF51206">
    <property type="entry name" value="cAMP-binding domain-like"/>
    <property type="match status" value="1"/>
</dbReference>
<name>A0A1M6Y6A5_9FLAO</name>
<keyword evidence="2" id="KW-0238">DNA-binding</keyword>
<reference evidence="7 8" key="1">
    <citation type="submission" date="2016-11" db="EMBL/GenBank/DDBJ databases">
        <authorList>
            <person name="Varghese N."/>
            <person name="Submissions S."/>
        </authorList>
    </citation>
    <scope>NUCLEOTIDE SEQUENCE [LARGE SCALE GENOMIC DNA]</scope>
    <source>
        <strain evidence="7 8">CGMCC 1.12174</strain>
        <strain evidence="6 9">DSM 26351</strain>
    </source>
</reference>
<dbReference type="GO" id="GO:0003700">
    <property type="term" value="F:DNA-binding transcription factor activity"/>
    <property type="evidence" value="ECO:0007669"/>
    <property type="project" value="TreeGrafter"/>
</dbReference>
<evidence type="ECO:0000313" key="7">
    <source>
        <dbReference type="EMBL" id="SHL13713.1"/>
    </source>
</evidence>
<proteinExistence type="predicted"/>
<dbReference type="CDD" id="cd00038">
    <property type="entry name" value="CAP_ED"/>
    <property type="match status" value="1"/>
</dbReference>
<dbReference type="Proteomes" id="UP000198940">
    <property type="component" value="Unassembled WGS sequence"/>
</dbReference>
<accession>A0A1M6Y6A5</accession>
<dbReference type="InterPro" id="IPR036388">
    <property type="entry name" value="WH-like_DNA-bd_sf"/>
</dbReference>
<sequence length="210" mass="24396">MKEELLETFRGHFEQPLIDEILEVGKLMEVPAGETIMDIGQYIRSIPLLLSGAIKVLREDEEGDELLLYYLEQGETCSVTMACCMGHTKSEIRAIAETDASIVMIPVQKMEEWMGKYKGWRNYVFESYHNRLNELLQTVDSIAFKNLDQRLVDYLKKKVEVTNDNKIQSTHQEIAYDLHTSRVVVSRLLKKLEKMKKLVLHRSYIQVVDL</sequence>
<dbReference type="Gene3D" id="1.10.10.10">
    <property type="entry name" value="Winged helix-like DNA-binding domain superfamily/Winged helix DNA-binding domain"/>
    <property type="match status" value="1"/>
</dbReference>